<keyword evidence="10" id="KW-0235">DNA replication</keyword>
<dbReference type="SUPFAM" id="SSF81301">
    <property type="entry name" value="Nucleotidyltransferase"/>
    <property type="match status" value="1"/>
</dbReference>
<dbReference type="InterPro" id="IPR003141">
    <property type="entry name" value="Pol/His_phosphatase_N"/>
</dbReference>
<dbReference type="AlphaFoldDB" id="A0A6I0F7L3"/>
<dbReference type="SUPFAM" id="SSF47781">
    <property type="entry name" value="RuvA domain 2-like"/>
    <property type="match status" value="1"/>
</dbReference>
<evidence type="ECO:0000256" key="11">
    <source>
        <dbReference type="ARBA" id="ARBA00022763"/>
    </source>
</evidence>
<dbReference type="InterPro" id="IPR010994">
    <property type="entry name" value="RuvA_2-like"/>
</dbReference>
<keyword evidence="14" id="KW-0915">Sodium</keyword>
<keyword evidence="25" id="KW-0378">Hydrolase</keyword>
<keyword evidence="11" id="KW-0227">DNA damage</keyword>
<dbReference type="SMART" id="SM00481">
    <property type="entry name" value="POLIIIAc"/>
    <property type="match status" value="1"/>
</dbReference>
<feature type="domain" description="DNA-directed DNA polymerase X" evidence="24">
    <location>
        <begin position="1"/>
        <end position="315"/>
    </location>
</feature>
<comment type="caution">
    <text evidence="25">The sequence shown here is derived from an EMBL/GenBank/DDBJ whole genome shotgun (WGS) entry which is preliminary data.</text>
</comment>
<dbReference type="InterPro" id="IPR037160">
    <property type="entry name" value="DNA_Pol_thumb_sf"/>
</dbReference>
<dbReference type="SUPFAM" id="SSF47802">
    <property type="entry name" value="DNA polymerase beta, N-terminal domain-like"/>
    <property type="match status" value="1"/>
</dbReference>
<evidence type="ECO:0000259" key="22">
    <source>
        <dbReference type="SMART" id="SM00278"/>
    </source>
</evidence>
<dbReference type="FunFam" id="3.20.20.140:FF:000047">
    <property type="entry name" value="PHP domain-containing protein"/>
    <property type="match status" value="1"/>
</dbReference>
<evidence type="ECO:0000256" key="16">
    <source>
        <dbReference type="ARBA" id="ARBA00035717"/>
    </source>
</evidence>
<dbReference type="PRINTS" id="PR00870">
    <property type="entry name" value="DNAPOLXBETA"/>
</dbReference>
<sequence length="574" mass="65512">MNKHDVSIILEEIGTLLELQGENPFKVKAYYNGARIIELLEEDLVELVKENRLHEVKGIGKALEEKITELIETGALEFYDKLKEEIPKELQEILKIQGIGPKKARVLYKDLGIETVEELEEACTQNRLVDIKGFGEKTQNKILEGIKGYNSFRNQFLISTGLSYGNFIHNKLKELPQVQRISLAGSIRRFKEVIKDIDIIVSCLEKDIDYVMDYFTSLEGVLKVTGRGKTKCSITLDMGMNVDMRIVKDSEFPNALQHFTGSKEHNTALRHRAKQMGYKINEYGIFKGDEIVPVKDEGDIYNIVKLEYIPPELRENNGEIEAAELSNIPKLVELSSIRGVFHVHSHFSDGRNSIEELVKAAIDRGFKYIGISDHSKSAIYAGGLKEQDIQRQHSEIEGLRRKYPNIEIFKGIESDILADGSLDYRDDVLETFDYVIASIHSHFNMDSDTMTKRIIKAIKNPYTKILGHATGRLLLSRNAYDLDLKEIIDTCSKYRVAIEINSNPHRLDLDWRMCKYAKEKGVKLVVEPDAHRVEGLDDIFYGIGVARKGWLEAKDILNTYDVEDIKSYFSSRDV</sequence>
<dbReference type="InterPro" id="IPR027421">
    <property type="entry name" value="DNA_pol_lamdba_lyase_dom_sf"/>
</dbReference>
<dbReference type="GO" id="GO:0042578">
    <property type="term" value="F:phosphoric ester hydrolase activity"/>
    <property type="evidence" value="ECO:0007669"/>
    <property type="project" value="TreeGrafter"/>
</dbReference>
<dbReference type="InterPro" id="IPR047967">
    <property type="entry name" value="PolX_PHP"/>
</dbReference>
<dbReference type="Gene3D" id="3.30.460.10">
    <property type="entry name" value="Beta Polymerase, domain 2"/>
    <property type="match status" value="1"/>
</dbReference>
<evidence type="ECO:0000256" key="14">
    <source>
        <dbReference type="ARBA" id="ARBA00023053"/>
    </source>
</evidence>
<evidence type="ECO:0000259" key="24">
    <source>
        <dbReference type="SMART" id="SM00483"/>
    </source>
</evidence>
<evidence type="ECO:0000256" key="12">
    <source>
        <dbReference type="ARBA" id="ARBA00022843"/>
    </source>
</evidence>
<evidence type="ECO:0000256" key="15">
    <source>
        <dbReference type="ARBA" id="ARBA00023204"/>
    </source>
</evidence>
<dbReference type="SMART" id="SM00483">
    <property type="entry name" value="POLXc"/>
    <property type="match status" value="1"/>
</dbReference>
<dbReference type="CDD" id="cd07436">
    <property type="entry name" value="PHP_PolX"/>
    <property type="match status" value="1"/>
</dbReference>
<comment type="cofactor">
    <cofactor evidence="1">
        <name>Mg(2+)</name>
        <dbReference type="ChEBI" id="CHEBI:18420"/>
    </cofactor>
</comment>
<dbReference type="Gene3D" id="3.30.210.10">
    <property type="entry name" value="DNA polymerase, thumb domain"/>
    <property type="match status" value="1"/>
</dbReference>
<dbReference type="EC" id="2.7.7.7" evidence="3"/>
<dbReference type="InterPro" id="IPR010996">
    <property type="entry name" value="HHH_MUS81"/>
</dbReference>
<keyword evidence="12" id="KW-0832">Ubl conjugation</keyword>
<keyword evidence="8" id="KW-0808">Transferase</keyword>
<dbReference type="GO" id="GO:0003677">
    <property type="term" value="F:DNA binding"/>
    <property type="evidence" value="ECO:0007669"/>
    <property type="project" value="InterPro"/>
</dbReference>
<comment type="function">
    <text evidence="20">Repair polymerase that plays a key role in base-excision repair. During this process, the damaged base is excised by specific DNA glycosylases, the DNA backbone is nicked at the abasic site by an apurinic/apyrimidic (AP) endonuclease, and POLB removes 5'-deoxyribose-phosphate from the preincised AP site acting as a 5'-deoxyribose-phosphate lyase (5'-dRP lyase); through its DNA polymerase activity, it adds one nucleotide to the 3' end of the arising single-nucleotide gap. Conducts 'gap-filling' DNA synthesis in a stepwise distributive fashion rather than in a processive fashion as for other DNA polymerases. It is also able to cleave sugar-phosphate bonds 3' to an intact AP site, acting as an AP lyase.</text>
</comment>
<dbReference type="RefSeq" id="WP_151862324.1">
    <property type="nucleotide sequence ID" value="NZ_WBZC01000079.1"/>
</dbReference>
<keyword evidence="9" id="KW-0548">Nucleotidyltransferase</keyword>
<evidence type="ECO:0000256" key="8">
    <source>
        <dbReference type="ARBA" id="ARBA00022679"/>
    </source>
</evidence>
<evidence type="ECO:0000256" key="2">
    <source>
        <dbReference type="ARBA" id="ARBA00004496"/>
    </source>
</evidence>
<keyword evidence="7" id="KW-0237">DNA synthesis</keyword>
<dbReference type="InterPro" id="IPR004013">
    <property type="entry name" value="PHP_dom"/>
</dbReference>
<dbReference type="GO" id="GO:0008270">
    <property type="term" value="F:zinc ion binding"/>
    <property type="evidence" value="ECO:0007669"/>
    <property type="project" value="TreeGrafter"/>
</dbReference>
<evidence type="ECO:0000256" key="19">
    <source>
        <dbReference type="ARBA" id="ARBA00044678"/>
    </source>
</evidence>
<name>A0A6I0F7L3_9FIRM</name>
<keyword evidence="15" id="KW-0234">DNA repair</keyword>
<evidence type="ECO:0000256" key="13">
    <source>
        <dbReference type="ARBA" id="ARBA00022932"/>
    </source>
</evidence>
<evidence type="ECO:0000256" key="18">
    <source>
        <dbReference type="ARBA" id="ARBA00044632"/>
    </source>
</evidence>
<evidence type="ECO:0000256" key="10">
    <source>
        <dbReference type="ARBA" id="ARBA00022705"/>
    </source>
</evidence>
<keyword evidence="13" id="KW-0239">DNA-directed DNA polymerase</keyword>
<evidence type="ECO:0000256" key="4">
    <source>
        <dbReference type="ARBA" id="ARBA00012720"/>
    </source>
</evidence>
<dbReference type="InterPro" id="IPR043519">
    <property type="entry name" value="NT_sf"/>
</dbReference>
<feature type="domain" description="Helix-hairpin-helix DNA-binding motif class 1" evidence="22">
    <location>
        <begin position="51"/>
        <end position="70"/>
    </location>
</feature>
<keyword evidence="25" id="KW-0269">Exonuclease</keyword>
<comment type="catalytic activity">
    <reaction evidence="18">
        <text>2'-deoxyribonucleotide-(2'-deoxyribose 5'-phosphate)-2'-deoxyribonucleotide-DNA = a 3'-end 2'-deoxyribonucleotide-(2,3-dehydro-2,3-deoxyribose 5'-phosphate)-DNA + a 5'-end 5'-phospho-2'-deoxyribonucleoside-DNA + H(+)</text>
        <dbReference type="Rhea" id="RHEA:66592"/>
        <dbReference type="Rhea" id="RHEA-COMP:13180"/>
        <dbReference type="Rhea" id="RHEA-COMP:16897"/>
        <dbReference type="Rhea" id="RHEA-COMP:17067"/>
        <dbReference type="ChEBI" id="CHEBI:15378"/>
        <dbReference type="ChEBI" id="CHEBI:136412"/>
        <dbReference type="ChEBI" id="CHEBI:157695"/>
        <dbReference type="ChEBI" id="CHEBI:167181"/>
        <dbReference type="EC" id="4.2.99.18"/>
    </reaction>
</comment>
<gene>
    <name evidence="25" type="primary">polX</name>
    <name evidence="25" type="ORF">F8154_14455</name>
</gene>
<organism evidence="25 26">
    <name type="scientific">Alkaliphilus pronyensis</name>
    <dbReference type="NCBI Taxonomy" id="1482732"/>
    <lineage>
        <taxon>Bacteria</taxon>
        <taxon>Bacillati</taxon>
        <taxon>Bacillota</taxon>
        <taxon>Clostridia</taxon>
        <taxon>Peptostreptococcales</taxon>
        <taxon>Natronincolaceae</taxon>
        <taxon>Alkaliphilus</taxon>
    </lineage>
</organism>
<accession>A0A6I0F7L3</accession>
<dbReference type="InterPro" id="IPR016195">
    <property type="entry name" value="Pol/histidinol_Pase-like"/>
</dbReference>
<comment type="catalytic activity">
    <reaction evidence="19">
        <text>a 5'-end 2'-deoxyribose-2'-deoxyribonucleotide-DNA = (2E,4S)-4-hydroxypenten-2-al-5-phosphate + a 5'-end 5'-phospho-2'-deoxyribonucleoside-DNA + H(+)</text>
        <dbReference type="Rhea" id="RHEA:76255"/>
        <dbReference type="Rhea" id="RHEA-COMP:13180"/>
        <dbReference type="Rhea" id="RHEA-COMP:18657"/>
        <dbReference type="ChEBI" id="CHEBI:15378"/>
        <dbReference type="ChEBI" id="CHEBI:136412"/>
        <dbReference type="ChEBI" id="CHEBI:195194"/>
        <dbReference type="ChEBI" id="CHEBI:195195"/>
    </reaction>
</comment>
<dbReference type="Pfam" id="PF14791">
    <property type="entry name" value="DNA_pol_B_thumb"/>
    <property type="match status" value="1"/>
</dbReference>
<dbReference type="Gene3D" id="3.20.20.140">
    <property type="entry name" value="Metal-dependent hydrolases"/>
    <property type="match status" value="1"/>
</dbReference>
<evidence type="ECO:0000256" key="9">
    <source>
        <dbReference type="ARBA" id="ARBA00022695"/>
    </source>
</evidence>
<evidence type="ECO:0000256" key="1">
    <source>
        <dbReference type="ARBA" id="ARBA00001946"/>
    </source>
</evidence>
<dbReference type="GO" id="GO:0003887">
    <property type="term" value="F:DNA-directed DNA polymerase activity"/>
    <property type="evidence" value="ECO:0007669"/>
    <property type="project" value="UniProtKB-KW"/>
</dbReference>
<reference evidence="25 26" key="1">
    <citation type="submission" date="2019-10" db="EMBL/GenBank/DDBJ databases">
        <title>Alkaliphilus serpentinus sp. nov. and Alkaliphilus pronyensis sp. nov., two novel anaerobic alkaliphilic species isolated from the serpentinized-hosted hydrothermal field of the Prony Bay (New Caledonia).</title>
        <authorList>
            <person name="Postec A."/>
        </authorList>
    </citation>
    <scope>NUCLEOTIDE SEQUENCE [LARGE SCALE GENOMIC DNA]</scope>
    <source>
        <strain evidence="25 26">LacV</strain>
    </source>
</reference>
<dbReference type="InterPro" id="IPR022311">
    <property type="entry name" value="PolX-like"/>
</dbReference>
<dbReference type="CDD" id="cd00141">
    <property type="entry name" value="NT_POLXc"/>
    <property type="match status" value="1"/>
</dbReference>
<dbReference type="EMBL" id="WBZC01000079">
    <property type="protein sequence ID" value="KAB3529788.1"/>
    <property type="molecule type" value="Genomic_DNA"/>
</dbReference>
<dbReference type="Pfam" id="PF14716">
    <property type="entry name" value="HHH_8"/>
    <property type="match status" value="1"/>
</dbReference>
<dbReference type="PIRSF" id="PIRSF005047">
    <property type="entry name" value="UCP005047_YshC"/>
    <property type="match status" value="1"/>
</dbReference>
<dbReference type="InterPro" id="IPR029398">
    <property type="entry name" value="PolB_thumb"/>
</dbReference>
<evidence type="ECO:0000256" key="21">
    <source>
        <dbReference type="ARBA" id="ARBA00049244"/>
    </source>
</evidence>
<evidence type="ECO:0000256" key="3">
    <source>
        <dbReference type="ARBA" id="ARBA00012417"/>
    </source>
</evidence>
<evidence type="ECO:0000256" key="20">
    <source>
        <dbReference type="ARBA" id="ARBA00045548"/>
    </source>
</evidence>
<dbReference type="GO" id="GO:0005829">
    <property type="term" value="C:cytosol"/>
    <property type="evidence" value="ECO:0007669"/>
    <property type="project" value="TreeGrafter"/>
</dbReference>
<evidence type="ECO:0000256" key="17">
    <source>
        <dbReference type="ARBA" id="ARBA00035726"/>
    </source>
</evidence>
<dbReference type="InterPro" id="IPR002008">
    <property type="entry name" value="DNA_pol_X_beta-like"/>
</dbReference>
<evidence type="ECO:0000313" key="25">
    <source>
        <dbReference type="EMBL" id="KAB3529788.1"/>
    </source>
</evidence>
<evidence type="ECO:0000259" key="23">
    <source>
        <dbReference type="SMART" id="SM00481"/>
    </source>
</evidence>
<dbReference type="GO" id="GO:0140078">
    <property type="term" value="F:class I DNA-(apurinic or apyrimidinic site) endonuclease activity"/>
    <property type="evidence" value="ECO:0007669"/>
    <property type="project" value="UniProtKB-EC"/>
</dbReference>
<dbReference type="EC" id="4.2.99.18" evidence="4"/>
<dbReference type="InterPro" id="IPR002054">
    <property type="entry name" value="DNA-dir_DNA_pol_X"/>
</dbReference>
<dbReference type="SMART" id="SM00278">
    <property type="entry name" value="HhH1"/>
    <property type="match status" value="3"/>
</dbReference>
<dbReference type="OrthoDB" id="9808747at2"/>
<dbReference type="InterPro" id="IPR050243">
    <property type="entry name" value="PHP_phosphatase"/>
</dbReference>
<dbReference type="NCBIfam" id="NF006375">
    <property type="entry name" value="PRK08609.1"/>
    <property type="match status" value="1"/>
</dbReference>
<dbReference type="GO" id="GO:0004527">
    <property type="term" value="F:exonuclease activity"/>
    <property type="evidence" value="ECO:0007669"/>
    <property type="project" value="UniProtKB-KW"/>
</dbReference>
<dbReference type="SUPFAM" id="SSF89550">
    <property type="entry name" value="PHP domain-like"/>
    <property type="match status" value="1"/>
</dbReference>
<evidence type="ECO:0000256" key="7">
    <source>
        <dbReference type="ARBA" id="ARBA00022634"/>
    </source>
</evidence>
<dbReference type="Pfam" id="PF14520">
    <property type="entry name" value="HHH_5"/>
    <property type="match status" value="1"/>
</dbReference>
<keyword evidence="6" id="KW-0488">Methylation</keyword>
<evidence type="ECO:0000313" key="26">
    <source>
        <dbReference type="Proteomes" id="UP000432715"/>
    </source>
</evidence>
<comment type="subcellular location">
    <subcellularLocation>
        <location evidence="2">Cytoplasm</location>
    </subcellularLocation>
</comment>
<dbReference type="GO" id="GO:0006281">
    <property type="term" value="P:DNA repair"/>
    <property type="evidence" value="ECO:0007669"/>
    <property type="project" value="UniProtKB-KW"/>
</dbReference>
<dbReference type="PANTHER" id="PTHR36928:SF1">
    <property type="entry name" value="PHOSPHATASE YCDX-RELATED"/>
    <property type="match status" value="1"/>
</dbReference>
<proteinExistence type="predicted"/>
<feature type="domain" description="Polymerase/histidinol phosphatase N-terminal" evidence="23">
    <location>
        <begin position="339"/>
        <end position="418"/>
    </location>
</feature>
<feature type="domain" description="Helix-hairpin-helix DNA-binding motif class 1" evidence="22">
    <location>
        <begin position="91"/>
        <end position="110"/>
    </location>
</feature>
<evidence type="ECO:0000256" key="5">
    <source>
        <dbReference type="ARBA" id="ARBA00020020"/>
    </source>
</evidence>
<dbReference type="InterPro" id="IPR003583">
    <property type="entry name" value="Hlx-hairpin-Hlx_DNA-bd_motif"/>
</dbReference>
<feature type="domain" description="Helix-hairpin-helix DNA-binding motif class 1" evidence="22">
    <location>
        <begin position="126"/>
        <end position="145"/>
    </location>
</feature>
<comment type="catalytic activity">
    <reaction evidence="21">
        <text>DNA(n) + a 2'-deoxyribonucleoside 5'-triphosphate = DNA(n+1) + diphosphate</text>
        <dbReference type="Rhea" id="RHEA:22508"/>
        <dbReference type="Rhea" id="RHEA-COMP:17339"/>
        <dbReference type="Rhea" id="RHEA-COMP:17340"/>
        <dbReference type="ChEBI" id="CHEBI:33019"/>
        <dbReference type="ChEBI" id="CHEBI:61560"/>
        <dbReference type="ChEBI" id="CHEBI:173112"/>
        <dbReference type="EC" id="2.7.7.7"/>
    </reaction>
</comment>
<keyword evidence="25" id="KW-0540">Nuclease</keyword>
<dbReference type="Gene3D" id="1.10.150.110">
    <property type="entry name" value="DNA polymerase beta, N-terminal domain-like"/>
    <property type="match status" value="1"/>
</dbReference>
<dbReference type="Pfam" id="PF02811">
    <property type="entry name" value="PHP"/>
    <property type="match status" value="1"/>
</dbReference>
<dbReference type="Gene3D" id="1.10.150.20">
    <property type="entry name" value="5' to 3' exonuclease, C-terminal subdomain"/>
    <property type="match status" value="1"/>
</dbReference>
<dbReference type="PANTHER" id="PTHR36928">
    <property type="entry name" value="PHOSPHATASE YCDX-RELATED"/>
    <property type="match status" value="1"/>
</dbReference>
<keyword evidence="26" id="KW-1185">Reference proteome</keyword>
<protein>
    <recommendedName>
        <fullName evidence="5">DNA polymerase beta</fullName>
        <ecNumber evidence="3">2.7.7.7</ecNumber>
        <ecNumber evidence="4">4.2.99.18</ecNumber>
    </recommendedName>
    <alternativeName>
        <fullName evidence="16">5'-deoxyribose-phosphate lyase</fullName>
    </alternativeName>
    <alternativeName>
        <fullName evidence="17">AP lyase</fullName>
    </alternativeName>
</protein>
<dbReference type="Proteomes" id="UP000432715">
    <property type="component" value="Unassembled WGS sequence"/>
</dbReference>
<evidence type="ECO:0000256" key="6">
    <source>
        <dbReference type="ARBA" id="ARBA00022481"/>
    </source>
</evidence>